<name>A0A6J6LCI3_9ZZZZ</name>
<organism evidence="5">
    <name type="scientific">freshwater metagenome</name>
    <dbReference type="NCBI Taxonomy" id="449393"/>
    <lineage>
        <taxon>unclassified sequences</taxon>
        <taxon>metagenomes</taxon>
        <taxon>ecological metagenomes</taxon>
    </lineage>
</organism>
<dbReference type="EMBL" id="CAEZWI010000121">
    <property type="protein sequence ID" value="CAB4658229.1"/>
    <property type="molecule type" value="Genomic_DNA"/>
</dbReference>
<evidence type="ECO:0000256" key="1">
    <source>
        <dbReference type="ARBA" id="ARBA00023015"/>
    </source>
</evidence>
<dbReference type="PANTHER" id="PTHR33164:SF89">
    <property type="entry name" value="MARR FAMILY REGULATORY PROTEIN"/>
    <property type="match status" value="1"/>
</dbReference>
<reference evidence="5" key="1">
    <citation type="submission" date="2020-05" db="EMBL/GenBank/DDBJ databases">
        <authorList>
            <person name="Chiriac C."/>
            <person name="Salcher M."/>
            <person name="Ghai R."/>
            <person name="Kavagutti S V."/>
        </authorList>
    </citation>
    <scope>NUCLEOTIDE SEQUENCE</scope>
</reference>
<dbReference type="InterPro" id="IPR000835">
    <property type="entry name" value="HTH_MarR-typ"/>
</dbReference>
<dbReference type="GO" id="GO:0006950">
    <property type="term" value="P:response to stress"/>
    <property type="evidence" value="ECO:0007669"/>
    <property type="project" value="TreeGrafter"/>
</dbReference>
<evidence type="ECO:0000256" key="2">
    <source>
        <dbReference type="ARBA" id="ARBA00023125"/>
    </source>
</evidence>
<evidence type="ECO:0000256" key="3">
    <source>
        <dbReference type="ARBA" id="ARBA00023163"/>
    </source>
</evidence>
<dbReference type="Pfam" id="PF01047">
    <property type="entry name" value="MarR"/>
    <property type="match status" value="1"/>
</dbReference>
<keyword evidence="2" id="KW-0238">DNA-binding</keyword>
<dbReference type="Gene3D" id="1.10.10.10">
    <property type="entry name" value="Winged helix-like DNA-binding domain superfamily/Winged helix DNA-binding domain"/>
    <property type="match status" value="1"/>
</dbReference>
<dbReference type="AlphaFoldDB" id="A0A6J6LCI3"/>
<dbReference type="PANTHER" id="PTHR33164">
    <property type="entry name" value="TRANSCRIPTIONAL REGULATOR, MARR FAMILY"/>
    <property type="match status" value="1"/>
</dbReference>
<evidence type="ECO:0000259" key="4">
    <source>
        <dbReference type="PROSITE" id="PS50995"/>
    </source>
</evidence>
<dbReference type="GO" id="GO:0003700">
    <property type="term" value="F:DNA-binding transcription factor activity"/>
    <property type="evidence" value="ECO:0007669"/>
    <property type="project" value="InterPro"/>
</dbReference>
<dbReference type="InterPro" id="IPR036388">
    <property type="entry name" value="WH-like_DNA-bd_sf"/>
</dbReference>
<dbReference type="InterPro" id="IPR036390">
    <property type="entry name" value="WH_DNA-bd_sf"/>
</dbReference>
<feature type="domain" description="HTH marR-type" evidence="4">
    <location>
        <begin position="27"/>
        <end position="160"/>
    </location>
</feature>
<dbReference type="SUPFAM" id="SSF46785">
    <property type="entry name" value="Winged helix' DNA-binding domain"/>
    <property type="match status" value="1"/>
</dbReference>
<dbReference type="InterPro" id="IPR039422">
    <property type="entry name" value="MarR/SlyA-like"/>
</dbReference>
<dbReference type="PROSITE" id="PS01117">
    <property type="entry name" value="HTH_MARR_1"/>
    <property type="match status" value="1"/>
</dbReference>
<proteinExistence type="predicted"/>
<sequence length="170" mass="19118">MAGQHTLDETERQVQERLGDLKIDFEAMAVASNLFRAANAVRNYLERTVLAQHELSWTAFVVLWVVWIWEPVESRVIAEEGGFSKATLTGVMQTLEGRGLITRTRSSKDGRLVLVKLTAKGRKMMKQLFPEFNKGERLAVADLKRSDLGIFADLLRAVTITVDSQKSTKP</sequence>
<keyword evidence="3" id="KW-0804">Transcription</keyword>
<accession>A0A6J6LCI3</accession>
<protein>
    <submittedName>
        <fullName evidence="5">Unannotated protein</fullName>
    </submittedName>
</protein>
<dbReference type="InterPro" id="IPR023187">
    <property type="entry name" value="Tscrpt_reg_MarR-type_CS"/>
</dbReference>
<keyword evidence="1" id="KW-0805">Transcription regulation</keyword>
<evidence type="ECO:0000313" key="5">
    <source>
        <dbReference type="EMBL" id="CAB4658229.1"/>
    </source>
</evidence>
<dbReference type="PROSITE" id="PS50995">
    <property type="entry name" value="HTH_MARR_2"/>
    <property type="match status" value="1"/>
</dbReference>
<dbReference type="SMART" id="SM00347">
    <property type="entry name" value="HTH_MARR"/>
    <property type="match status" value="1"/>
</dbReference>
<gene>
    <name evidence="5" type="ORF">UFOPK2237_00908</name>
</gene>
<dbReference type="GO" id="GO:0003677">
    <property type="term" value="F:DNA binding"/>
    <property type="evidence" value="ECO:0007669"/>
    <property type="project" value="UniProtKB-KW"/>
</dbReference>